<accession>A0A2T3NA37</accession>
<feature type="region of interest" description="Disordered" evidence="1">
    <location>
        <begin position="62"/>
        <end position="88"/>
    </location>
</feature>
<dbReference type="OrthoDB" id="6286374at2"/>
<gene>
    <name evidence="3" type="ORF">C9J01_19240</name>
</gene>
<protein>
    <submittedName>
        <fullName evidence="3">Uncharacterized protein</fullName>
    </submittedName>
</protein>
<feature type="transmembrane region" description="Helical" evidence="2">
    <location>
        <begin position="294"/>
        <end position="316"/>
    </location>
</feature>
<dbReference type="EMBL" id="PYMB01000011">
    <property type="protein sequence ID" value="PSW10344.1"/>
    <property type="molecule type" value="Genomic_DNA"/>
</dbReference>
<proteinExistence type="predicted"/>
<reference evidence="3 4" key="1">
    <citation type="submission" date="2018-03" db="EMBL/GenBank/DDBJ databases">
        <title>Whole genome sequencing of Histamine producing bacteria.</title>
        <authorList>
            <person name="Butler K."/>
        </authorList>
    </citation>
    <scope>NUCLEOTIDE SEQUENCE [LARGE SCALE GENOMIC DNA]</scope>
    <source>
        <strain evidence="3 4">DSM 19138</strain>
    </source>
</reference>
<dbReference type="Proteomes" id="UP000241346">
    <property type="component" value="Unassembled WGS sequence"/>
</dbReference>
<comment type="caution">
    <text evidence="3">The sequence shown here is derived from an EMBL/GenBank/DDBJ whole genome shotgun (WGS) entry which is preliminary data.</text>
</comment>
<sequence>MNILNAVLAFAAYMVILSTLVSAIVELIFQYKDKRQSYFREIISRLFDDIIWPRLEQQILSQQLPKQDNGDNDNPNNSSEEKTKAKKRAKDNFVNAMVSVTGLRAVKKGESSKSHFSDNEKKTESLTSVEFASRFAKTCSGKIIYTLGKEKAEVIVADLVRSFEDLSVGSTSDFRTRASKWSLAVGFVLAFSLNIDAFQLFKELNSDPKVAEQVIAATSDQIKTMQEADNADNQKEHLDTIKDTLSVVGHVGLSVGWDYFPICKPSVSVLDSRCPKQTAVDEHENNNTSEPHRYIFWLLGLFSTGIFVGLGSPFWFQVFQRMSMAAQLVRGIQSPQEKVKNNPESVNQAAADPLQYFREPVEAYMLAAKAESILPSKREEIEDKEEAT</sequence>
<keyword evidence="2" id="KW-1133">Transmembrane helix</keyword>
<keyword evidence="2" id="KW-0812">Transmembrane</keyword>
<feature type="transmembrane region" description="Helical" evidence="2">
    <location>
        <begin position="6"/>
        <end position="29"/>
    </location>
</feature>
<evidence type="ECO:0000313" key="3">
    <source>
        <dbReference type="EMBL" id="PSW10344.1"/>
    </source>
</evidence>
<keyword evidence="2" id="KW-0472">Membrane</keyword>
<evidence type="ECO:0000313" key="4">
    <source>
        <dbReference type="Proteomes" id="UP000241346"/>
    </source>
</evidence>
<dbReference type="RefSeq" id="WP_107299758.1">
    <property type="nucleotide sequence ID" value="NZ_PYMB01000011.1"/>
</dbReference>
<evidence type="ECO:0000256" key="1">
    <source>
        <dbReference type="SAM" id="MobiDB-lite"/>
    </source>
</evidence>
<name>A0A2T3NA37_9GAMM</name>
<dbReference type="AlphaFoldDB" id="A0A2T3NA37"/>
<organism evidence="3 4">
    <name type="scientific">Photobacterium rosenbergii</name>
    <dbReference type="NCBI Taxonomy" id="294936"/>
    <lineage>
        <taxon>Bacteria</taxon>
        <taxon>Pseudomonadati</taxon>
        <taxon>Pseudomonadota</taxon>
        <taxon>Gammaproteobacteria</taxon>
        <taxon>Vibrionales</taxon>
        <taxon>Vibrionaceae</taxon>
        <taxon>Photobacterium</taxon>
    </lineage>
</organism>
<evidence type="ECO:0000256" key="2">
    <source>
        <dbReference type="SAM" id="Phobius"/>
    </source>
</evidence>